<feature type="region of interest" description="Disordered" evidence="9">
    <location>
        <begin position="216"/>
        <end position="261"/>
    </location>
</feature>
<keyword evidence="7" id="KW-0539">Nucleus</keyword>
<keyword evidence="12" id="KW-1185">Reference proteome</keyword>
<feature type="region of interest" description="Disordered" evidence="9">
    <location>
        <begin position="897"/>
        <end position="1001"/>
    </location>
</feature>
<feature type="region of interest" description="Disordered" evidence="9">
    <location>
        <begin position="444"/>
        <end position="473"/>
    </location>
</feature>
<feature type="compositionally biased region" description="Polar residues" evidence="9">
    <location>
        <begin position="444"/>
        <end position="460"/>
    </location>
</feature>
<comment type="subcellular location">
    <subcellularLocation>
        <location evidence="2">Cytoplasm</location>
        <location evidence="2">Cytoskeleton</location>
        <location evidence="2">Spindle</location>
    </subcellularLocation>
    <subcellularLocation>
        <location evidence="1">Nucleus</location>
    </subcellularLocation>
</comment>
<gene>
    <name evidence="11" type="ORF">PDE001_LOCUS8812</name>
</gene>
<dbReference type="Pfam" id="PF02037">
    <property type="entry name" value="SAP"/>
    <property type="match status" value="1"/>
</dbReference>
<dbReference type="PANTHER" id="PTHR13142:SF1">
    <property type="entry name" value="INNER CENTROMERE PROTEIN"/>
    <property type="match status" value="1"/>
</dbReference>
<feature type="compositionally biased region" description="Pro residues" evidence="9">
    <location>
        <begin position="938"/>
        <end position="954"/>
    </location>
</feature>
<keyword evidence="6" id="KW-0206">Cytoskeleton</keyword>
<dbReference type="AlphaFoldDB" id="A0AAV0V4L8"/>
<proteinExistence type="inferred from homology"/>
<dbReference type="EMBL" id="CANTFM010001892">
    <property type="protein sequence ID" value="CAI5743607.1"/>
    <property type="molecule type" value="Genomic_DNA"/>
</dbReference>
<evidence type="ECO:0000313" key="11">
    <source>
        <dbReference type="EMBL" id="CAI5743607.1"/>
    </source>
</evidence>
<feature type="compositionally biased region" description="Low complexity" evidence="9">
    <location>
        <begin position="547"/>
        <end position="568"/>
    </location>
</feature>
<feature type="coiled-coil region" evidence="8">
    <location>
        <begin position="779"/>
        <end position="870"/>
    </location>
</feature>
<dbReference type="InterPro" id="IPR003034">
    <property type="entry name" value="SAP_dom"/>
</dbReference>
<feature type="compositionally biased region" description="Polar residues" evidence="9">
    <location>
        <begin position="673"/>
        <end position="690"/>
    </location>
</feature>
<dbReference type="InterPro" id="IPR005635">
    <property type="entry name" value="Inner_centromere_prot_ARK-bd"/>
</dbReference>
<comment type="caution">
    <text evidence="11">The sequence shown here is derived from an EMBL/GenBank/DDBJ whole genome shotgun (WGS) entry which is preliminary data.</text>
</comment>
<evidence type="ECO:0000313" key="12">
    <source>
        <dbReference type="Proteomes" id="UP001162029"/>
    </source>
</evidence>
<dbReference type="GO" id="GO:0005634">
    <property type="term" value="C:nucleus"/>
    <property type="evidence" value="ECO:0007669"/>
    <property type="project" value="UniProtKB-SubCell"/>
</dbReference>
<evidence type="ECO:0000256" key="1">
    <source>
        <dbReference type="ARBA" id="ARBA00004123"/>
    </source>
</evidence>
<feature type="compositionally biased region" description="Low complexity" evidence="9">
    <location>
        <begin position="923"/>
        <end position="937"/>
    </location>
</feature>
<evidence type="ECO:0000256" key="7">
    <source>
        <dbReference type="ARBA" id="ARBA00023242"/>
    </source>
</evidence>
<feature type="region of interest" description="Disordered" evidence="9">
    <location>
        <begin position="386"/>
        <end position="419"/>
    </location>
</feature>
<feature type="compositionally biased region" description="Basic and acidic residues" evidence="9">
    <location>
        <begin position="461"/>
        <end position="473"/>
    </location>
</feature>
<accession>A0AAV0V4L8</accession>
<dbReference type="SUPFAM" id="SSF68906">
    <property type="entry name" value="SAP domain"/>
    <property type="match status" value="1"/>
</dbReference>
<sequence>MGDAVLRVQSHLQSLARKNWSVLEEKHVQNITWLRDELTEISRSLEIKTNFEQKPVPMTPFPRAEKVIFDVSGPARKKHKMERQVEDTTAVPVVDKEARDNVRLSMQLRPRAVSVETTRDIGTKRTRKRELPSQMQLQDASKLKVVDLRLELRKRRLRTSGRKVELLDRLLEALEAEQKEDPEELKKGKEITTQEREIVVIDDDCDGEEIVRESIESSRSIVTSQLSQEAAAEDEKEKETRVSTAMGRDGQHQSFLQTSEEDASKTECVLRTLRTVKAPSTVEIASEVDSVEQRQLPSESNIAPSVGITRDSVEIAAADGPEELIGHDVLRMTRISMQVGGKSELTSLLAWKRKSILRKASSLAPSTHGPARNVSFAPTDKMDTIVDSSQTESTQPEPSPDKAPSLIESHTPRDESILESKYTGLNSSLEDNGKLKTVSSNVAPASASISPQDSIQVTSVKETEEQRKKREFEETVQREAERFRLAAKLSVQKRLEEVNASKVLWAKGDQLKARLRASSAGVTRKSARTPLPLNEKSAFDQVSPPISESSTASESTSTSSDSNRSTTSVLKDETRTLHTTRLAAEEAKDQDFIRSMSREHEAKSSSSVVSGFNSSLHDLTAPHATYSMVDGKHQVEQSMSPRLIDVPAAKSLPVTERMPQELPETHSARLNIESQQLQRPSFVSSTTSSIDAPKSEPPNIRSVQPMSNRDRSDSLSSTVSSIPEQSIVENALKSAALTVTNGDRRPITNLVSGVHSFTTLLERKNTQEGNSGRSAPVINALKLAEKSRVLEEKKRLEKEGRKAILKKKMEEHRKVAALKEKAEKDAQAKREQERLNVRRKREAELARQRQQKLKEMRAGLEKKRAMLAAEKKAVYASSTTLSGKPTISATVASYHKHCGLTPTPAASQPTAKPISKPLQKLVSKPIPKPASSALPASKPAPKPMPQPASRPPMVSPVLAKHAPKSHSPEVVNYEMSDNAESSDGDSGNSDADRHGKKKVPRWAQKDHLNKVLHAQFGKNAIDPSPAIFQDFVDTCNLEAIFETNDVRKKKKFTRRTSSGNWLADRPTARDRALYQRDMGYDR</sequence>
<evidence type="ECO:0000256" key="6">
    <source>
        <dbReference type="ARBA" id="ARBA00023212"/>
    </source>
</evidence>
<protein>
    <recommendedName>
        <fullName evidence="10">SAP domain-containing protein</fullName>
    </recommendedName>
</protein>
<feature type="region of interest" description="Disordered" evidence="9">
    <location>
        <begin position="673"/>
        <end position="721"/>
    </location>
</feature>
<organism evidence="11 12">
    <name type="scientific">Peronospora destructor</name>
    <dbReference type="NCBI Taxonomy" id="86335"/>
    <lineage>
        <taxon>Eukaryota</taxon>
        <taxon>Sar</taxon>
        <taxon>Stramenopiles</taxon>
        <taxon>Oomycota</taxon>
        <taxon>Peronosporomycetes</taxon>
        <taxon>Peronosporales</taxon>
        <taxon>Peronosporaceae</taxon>
        <taxon>Peronospora</taxon>
    </lineage>
</organism>
<comment type="similarity">
    <text evidence="3">Belongs to the INCENP family.</text>
</comment>
<dbReference type="InterPro" id="IPR036361">
    <property type="entry name" value="SAP_dom_sf"/>
</dbReference>
<evidence type="ECO:0000256" key="9">
    <source>
        <dbReference type="SAM" id="MobiDB-lite"/>
    </source>
</evidence>
<dbReference type="Pfam" id="PF03941">
    <property type="entry name" value="INCENP_ARK-bind"/>
    <property type="match status" value="1"/>
</dbReference>
<dbReference type="PROSITE" id="PS50800">
    <property type="entry name" value="SAP"/>
    <property type="match status" value="1"/>
</dbReference>
<dbReference type="Proteomes" id="UP001162029">
    <property type="component" value="Unassembled WGS sequence"/>
</dbReference>
<evidence type="ECO:0000256" key="4">
    <source>
        <dbReference type="ARBA" id="ARBA00022490"/>
    </source>
</evidence>
<feature type="domain" description="SAP" evidence="10">
    <location>
        <begin position="140"/>
        <end position="174"/>
    </location>
</feature>
<dbReference type="SMART" id="SM00513">
    <property type="entry name" value="SAP"/>
    <property type="match status" value="1"/>
</dbReference>
<evidence type="ECO:0000256" key="5">
    <source>
        <dbReference type="ARBA" id="ARBA00022829"/>
    </source>
</evidence>
<keyword evidence="4" id="KW-0963">Cytoplasm</keyword>
<dbReference type="Gene3D" id="1.10.720.30">
    <property type="entry name" value="SAP domain"/>
    <property type="match status" value="1"/>
</dbReference>
<feature type="compositionally biased region" description="Low complexity" evidence="9">
    <location>
        <begin position="976"/>
        <end position="989"/>
    </location>
</feature>
<evidence type="ECO:0000256" key="2">
    <source>
        <dbReference type="ARBA" id="ARBA00004186"/>
    </source>
</evidence>
<keyword evidence="5" id="KW-0159">Chromosome partition</keyword>
<evidence type="ECO:0000256" key="3">
    <source>
        <dbReference type="ARBA" id="ARBA00010042"/>
    </source>
</evidence>
<evidence type="ECO:0000259" key="10">
    <source>
        <dbReference type="PROSITE" id="PS50800"/>
    </source>
</evidence>
<feature type="compositionally biased region" description="Polar residues" evidence="9">
    <location>
        <begin position="386"/>
        <end position="396"/>
    </location>
</feature>
<dbReference type="PANTHER" id="PTHR13142">
    <property type="entry name" value="INNER CENTROMERE PROTEIN"/>
    <property type="match status" value="1"/>
</dbReference>
<reference evidence="11" key="1">
    <citation type="submission" date="2022-12" db="EMBL/GenBank/DDBJ databases">
        <authorList>
            <person name="Webb A."/>
        </authorList>
    </citation>
    <scope>NUCLEOTIDE SEQUENCE</scope>
    <source>
        <strain evidence="11">Pd1</strain>
    </source>
</reference>
<dbReference type="GO" id="GO:0007059">
    <property type="term" value="P:chromosome segregation"/>
    <property type="evidence" value="ECO:0007669"/>
    <property type="project" value="UniProtKB-KW"/>
</dbReference>
<feature type="region of interest" description="Disordered" evidence="9">
    <location>
        <begin position="514"/>
        <end position="583"/>
    </location>
</feature>
<name>A0AAV0V4L8_9STRA</name>
<keyword evidence="8" id="KW-0175">Coiled coil</keyword>
<evidence type="ECO:0000256" key="8">
    <source>
        <dbReference type="SAM" id="Coils"/>
    </source>
</evidence>
<dbReference type="GO" id="GO:0005819">
    <property type="term" value="C:spindle"/>
    <property type="evidence" value="ECO:0007669"/>
    <property type="project" value="UniProtKB-SubCell"/>
</dbReference>